<protein>
    <submittedName>
        <fullName evidence="1">Uncharacterized protein</fullName>
    </submittedName>
</protein>
<keyword evidence="2" id="KW-1185">Reference proteome</keyword>
<dbReference type="RefSeq" id="WP_193931327.1">
    <property type="nucleotide sequence ID" value="NZ_CAWPMZ010000022.1"/>
</dbReference>
<evidence type="ECO:0000313" key="1">
    <source>
        <dbReference type="EMBL" id="MBE9190116.1"/>
    </source>
</evidence>
<evidence type="ECO:0000313" key="2">
    <source>
        <dbReference type="Proteomes" id="UP000651156"/>
    </source>
</evidence>
<sequence>MNSLLEKLSPPAWTYQQNSHLRVSTRQALIWSWGTSAPQWFPRVRATGVDLGAREATVT</sequence>
<proteinExistence type="predicted"/>
<dbReference type="Proteomes" id="UP000651156">
    <property type="component" value="Unassembled WGS sequence"/>
</dbReference>
<gene>
    <name evidence="1" type="ORF">IQ230_07015</name>
</gene>
<comment type="caution">
    <text evidence="1">The sequence shown here is derived from an EMBL/GenBank/DDBJ whole genome shotgun (WGS) entry which is preliminary data.</text>
</comment>
<dbReference type="EMBL" id="JADEWN010000012">
    <property type="protein sequence ID" value="MBE9190116.1"/>
    <property type="molecule type" value="Genomic_DNA"/>
</dbReference>
<reference evidence="1 2" key="1">
    <citation type="submission" date="2020-10" db="EMBL/GenBank/DDBJ databases">
        <authorList>
            <person name="Castelo-Branco R."/>
            <person name="Eusebio N."/>
            <person name="Adriana R."/>
            <person name="Vieira A."/>
            <person name="Brugerolle De Fraissinette N."/>
            <person name="Rezende De Castro R."/>
            <person name="Schneider M.P."/>
            <person name="Vasconcelos V."/>
            <person name="Leao P.N."/>
        </authorList>
    </citation>
    <scope>NUCLEOTIDE SEQUENCE [LARGE SCALE GENOMIC DNA]</scope>
    <source>
        <strain evidence="1 2">LEGE 06123</strain>
    </source>
</reference>
<name>A0ABR9UPB1_9CHRO</name>
<accession>A0ABR9UPB1</accession>
<organism evidence="1 2">
    <name type="scientific">Gloeocapsopsis crepidinum LEGE 06123</name>
    <dbReference type="NCBI Taxonomy" id="588587"/>
    <lineage>
        <taxon>Bacteria</taxon>
        <taxon>Bacillati</taxon>
        <taxon>Cyanobacteriota</taxon>
        <taxon>Cyanophyceae</taxon>
        <taxon>Oscillatoriophycideae</taxon>
        <taxon>Chroococcales</taxon>
        <taxon>Chroococcaceae</taxon>
        <taxon>Gloeocapsopsis</taxon>
    </lineage>
</organism>